<keyword evidence="2" id="KW-1185">Reference proteome</keyword>
<dbReference type="Proteomes" id="UP001430953">
    <property type="component" value="Unassembled WGS sequence"/>
</dbReference>
<accession>A0AAW2FNV0</accession>
<dbReference type="AlphaFoldDB" id="A0AAW2FNV0"/>
<dbReference type="EMBL" id="JADYXP020000009">
    <property type="protein sequence ID" value="KAL0116369.1"/>
    <property type="molecule type" value="Genomic_DNA"/>
</dbReference>
<gene>
    <name evidence="1" type="ORF">PUN28_009763</name>
</gene>
<sequence>MRLWDLQPLEKTPSRITRPLKLYLLPGNIRIKKDISPSWDNSFPLPLTPIKTTSGTQTKLLKLIDEGTQVDLRNFFSDDEPVLYSEDKKWGPIKVTLRLLRSFLENAARNKTSTFLISVPTGAFCINMLHIRLKKSFMQLLRQVHK</sequence>
<protein>
    <submittedName>
        <fullName evidence="1">Uncharacterized protein</fullName>
    </submittedName>
</protein>
<name>A0AAW2FNV0_9HYME</name>
<organism evidence="1 2">
    <name type="scientific">Cardiocondyla obscurior</name>
    <dbReference type="NCBI Taxonomy" id="286306"/>
    <lineage>
        <taxon>Eukaryota</taxon>
        <taxon>Metazoa</taxon>
        <taxon>Ecdysozoa</taxon>
        <taxon>Arthropoda</taxon>
        <taxon>Hexapoda</taxon>
        <taxon>Insecta</taxon>
        <taxon>Pterygota</taxon>
        <taxon>Neoptera</taxon>
        <taxon>Endopterygota</taxon>
        <taxon>Hymenoptera</taxon>
        <taxon>Apocrita</taxon>
        <taxon>Aculeata</taxon>
        <taxon>Formicoidea</taxon>
        <taxon>Formicidae</taxon>
        <taxon>Myrmicinae</taxon>
        <taxon>Cardiocondyla</taxon>
    </lineage>
</organism>
<comment type="caution">
    <text evidence="1">The sequence shown here is derived from an EMBL/GenBank/DDBJ whole genome shotgun (WGS) entry which is preliminary data.</text>
</comment>
<reference evidence="1 2" key="1">
    <citation type="submission" date="2023-03" db="EMBL/GenBank/DDBJ databases">
        <title>High recombination rates correlate with genetic variation in Cardiocondyla obscurior ants.</title>
        <authorList>
            <person name="Errbii M."/>
        </authorList>
    </citation>
    <scope>NUCLEOTIDE SEQUENCE [LARGE SCALE GENOMIC DNA]</scope>
    <source>
        <strain evidence="1">Alpha-2009</strain>
        <tissue evidence="1">Whole body</tissue>
    </source>
</reference>
<evidence type="ECO:0000313" key="1">
    <source>
        <dbReference type="EMBL" id="KAL0116369.1"/>
    </source>
</evidence>
<evidence type="ECO:0000313" key="2">
    <source>
        <dbReference type="Proteomes" id="UP001430953"/>
    </source>
</evidence>
<proteinExistence type="predicted"/>